<dbReference type="PANTHER" id="PTHR43585">
    <property type="entry name" value="FUMIPYRROLE BIOSYNTHESIS PROTEIN C"/>
    <property type="match status" value="1"/>
</dbReference>
<dbReference type="Pfam" id="PF18603">
    <property type="entry name" value="LAL_C2"/>
    <property type="match status" value="1"/>
</dbReference>
<dbReference type="GO" id="GO:0005524">
    <property type="term" value="F:ATP binding"/>
    <property type="evidence" value="ECO:0007669"/>
    <property type="project" value="UniProtKB-UniRule"/>
</dbReference>
<organism evidence="6 7">
    <name type="scientific">Saccharothrix ecbatanensis</name>
    <dbReference type="NCBI Taxonomy" id="1105145"/>
    <lineage>
        <taxon>Bacteria</taxon>
        <taxon>Bacillati</taxon>
        <taxon>Actinomycetota</taxon>
        <taxon>Actinomycetes</taxon>
        <taxon>Pseudonocardiales</taxon>
        <taxon>Pseudonocardiaceae</taxon>
        <taxon>Saccharothrix</taxon>
    </lineage>
</organism>
<dbReference type="SUPFAM" id="SSF56059">
    <property type="entry name" value="Glutathione synthetase ATP-binding domain-like"/>
    <property type="match status" value="1"/>
</dbReference>
<evidence type="ECO:0000313" key="6">
    <source>
        <dbReference type="EMBL" id="MBB5801468.1"/>
    </source>
</evidence>
<dbReference type="GO" id="GO:0046872">
    <property type="term" value="F:metal ion binding"/>
    <property type="evidence" value="ECO:0007669"/>
    <property type="project" value="InterPro"/>
</dbReference>
<dbReference type="Proteomes" id="UP000552097">
    <property type="component" value="Unassembled WGS sequence"/>
</dbReference>
<proteinExistence type="predicted"/>
<evidence type="ECO:0000259" key="5">
    <source>
        <dbReference type="PROSITE" id="PS50975"/>
    </source>
</evidence>
<feature type="domain" description="ATP-grasp" evidence="5">
    <location>
        <begin position="111"/>
        <end position="299"/>
    </location>
</feature>
<dbReference type="InterPro" id="IPR040570">
    <property type="entry name" value="LAL_C2"/>
</dbReference>
<dbReference type="Pfam" id="PF13535">
    <property type="entry name" value="ATP-grasp_4"/>
    <property type="match status" value="1"/>
</dbReference>
<gene>
    <name evidence="6" type="ORF">F4560_001236</name>
</gene>
<protein>
    <submittedName>
        <fullName evidence="6">Biotin carboxylase</fullName>
    </submittedName>
</protein>
<evidence type="ECO:0000256" key="1">
    <source>
        <dbReference type="ARBA" id="ARBA00022598"/>
    </source>
</evidence>
<keyword evidence="7" id="KW-1185">Reference proteome</keyword>
<dbReference type="PANTHER" id="PTHR43585:SF2">
    <property type="entry name" value="ATP-GRASP ENZYME FSQD"/>
    <property type="match status" value="1"/>
</dbReference>
<keyword evidence="1" id="KW-0436">Ligase</keyword>
<sequence length="395" mass="41400">MQTLLLVGVGRMGLPYLAAGRALGARVVAVETAQKAESIAGLVDRLTVTRGASDELWAEGAFAAVAAERPDGVIAFSEPQVLAASMVQEELGVPGPSLRASVISRNKALQRGRFAAAGIAQPEHLVVDDLAGAAEWALARLPVVVKPLSMAGSMGVELVPDAAAFAEVAARRSGEGRLLVERAIEGPEYSWEALVVGGAVWFANVTAKETTGPPNFIEVAHRSAADVTDEVRATIDRFGADVLAAMGMRSGLVHLEFRLTDAGPVLMEIAVRTPGDHLMELLGLTYGLDWFELVARVALGRALPTPPTGPIRYAASYLPLATAGTVTAIHGLEAVREHKTVVEAGLSVAVDSVVEPARSSNQRVGQVLLAAGDRVELEAALAEVRRTLVVETAPR</sequence>
<keyword evidence="3 4" id="KW-0067">ATP-binding</keyword>
<evidence type="ECO:0000256" key="3">
    <source>
        <dbReference type="ARBA" id="ARBA00022840"/>
    </source>
</evidence>
<dbReference type="AlphaFoldDB" id="A0A7W9HFT3"/>
<dbReference type="InterPro" id="IPR011761">
    <property type="entry name" value="ATP-grasp"/>
</dbReference>
<dbReference type="GO" id="GO:0016874">
    <property type="term" value="F:ligase activity"/>
    <property type="evidence" value="ECO:0007669"/>
    <property type="project" value="UniProtKB-KW"/>
</dbReference>
<evidence type="ECO:0000256" key="4">
    <source>
        <dbReference type="PROSITE-ProRule" id="PRU00409"/>
    </source>
</evidence>
<keyword evidence="2 4" id="KW-0547">Nucleotide-binding</keyword>
<comment type="caution">
    <text evidence="6">The sequence shown here is derived from an EMBL/GenBank/DDBJ whole genome shotgun (WGS) entry which is preliminary data.</text>
</comment>
<reference evidence="6 7" key="1">
    <citation type="submission" date="2020-08" db="EMBL/GenBank/DDBJ databases">
        <title>Sequencing the genomes of 1000 actinobacteria strains.</title>
        <authorList>
            <person name="Klenk H.-P."/>
        </authorList>
    </citation>
    <scope>NUCLEOTIDE SEQUENCE [LARGE SCALE GENOMIC DNA]</scope>
    <source>
        <strain evidence="6 7">DSM 45486</strain>
    </source>
</reference>
<dbReference type="Gene3D" id="3.40.50.20">
    <property type="match status" value="1"/>
</dbReference>
<evidence type="ECO:0000313" key="7">
    <source>
        <dbReference type="Proteomes" id="UP000552097"/>
    </source>
</evidence>
<dbReference type="RefSeq" id="WP_221483360.1">
    <property type="nucleotide sequence ID" value="NZ_JACHMO010000001.1"/>
</dbReference>
<name>A0A7W9HFT3_9PSEU</name>
<dbReference type="Gene3D" id="3.30.470.20">
    <property type="entry name" value="ATP-grasp fold, B domain"/>
    <property type="match status" value="1"/>
</dbReference>
<dbReference type="PROSITE" id="PS50975">
    <property type="entry name" value="ATP_GRASP"/>
    <property type="match status" value="1"/>
</dbReference>
<evidence type="ECO:0000256" key="2">
    <source>
        <dbReference type="ARBA" id="ARBA00022741"/>
    </source>
</evidence>
<dbReference type="EMBL" id="JACHMO010000001">
    <property type="protein sequence ID" value="MBB5801468.1"/>
    <property type="molecule type" value="Genomic_DNA"/>
</dbReference>
<dbReference type="InterPro" id="IPR052032">
    <property type="entry name" value="ATP-dep_AA_Ligase"/>
</dbReference>
<accession>A0A7W9HFT3</accession>